<dbReference type="InterPro" id="IPR002813">
    <property type="entry name" value="Arg_biosynth_ArgJ"/>
</dbReference>
<dbReference type="HAMAP" id="MF_01106">
    <property type="entry name" value="ArgJ"/>
    <property type="match status" value="1"/>
</dbReference>
<proteinExistence type="inferred from homology"/>
<evidence type="ECO:0000256" key="3">
    <source>
        <dbReference type="ARBA" id="ARBA00022605"/>
    </source>
</evidence>
<gene>
    <name evidence="7" type="ORF">S01H1_02793</name>
</gene>
<keyword evidence="5" id="KW-0068">Autocatalytic cleavage</keyword>
<dbReference type="InterPro" id="IPR016117">
    <property type="entry name" value="ArgJ-like_dom_sf"/>
</dbReference>
<dbReference type="SUPFAM" id="SSF56266">
    <property type="entry name" value="DmpA/ArgJ-like"/>
    <property type="match status" value="1"/>
</dbReference>
<dbReference type="FunFam" id="3.10.20.340:FF:000001">
    <property type="entry name" value="Arginine biosynthesis bifunctional protein ArgJ, chloroplastic"/>
    <property type="match status" value="1"/>
</dbReference>
<dbReference type="Gene3D" id="3.10.20.340">
    <property type="entry name" value="ArgJ beta chain, C-terminal domain"/>
    <property type="match status" value="1"/>
</dbReference>
<dbReference type="InterPro" id="IPR042195">
    <property type="entry name" value="ArgJ_beta_C"/>
</dbReference>
<keyword evidence="6" id="KW-0012">Acyltransferase</keyword>
<protein>
    <submittedName>
        <fullName evidence="7">Uncharacterized protein</fullName>
    </submittedName>
</protein>
<evidence type="ECO:0000256" key="2">
    <source>
        <dbReference type="ARBA" id="ARBA00022571"/>
    </source>
</evidence>
<evidence type="ECO:0000256" key="1">
    <source>
        <dbReference type="ARBA" id="ARBA00006774"/>
    </source>
</evidence>
<dbReference type="PANTHER" id="PTHR23100">
    <property type="entry name" value="ARGININE BIOSYNTHESIS BIFUNCTIONAL PROTEIN ARGJ"/>
    <property type="match status" value="1"/>
</dbReference>
<evidence type="ECO:0000313" key="7">
    <source>
        <dbReference type="EMBL" id="GAF71466.1"/>
    </source>
</evidence>
<dbReference type="GO" id="GO:0006526">
    <property type="term" value="P:L-arginine biosynthetic process"/>
    <property type="evidence" value="ECO:0007669"/>
    <property type="project" value="UniProtKB-KW"/>
</dbReference>
<dbReference type="EMBL" id="BARS01001410">
    <property type="protein sequence ID" value="GAF71466.1"/>
    <property type="molecule type" value="Genomic_DNA"/>
</dbReference>
<comment type="similarity">
    <text evidence="1">Belongs to the ArgJ family.</text>
</comment>
<evidence type="ECO:0000256" key="4">
    <source>
        <dbReference type="ARBA" id="ARBA00022679"/>
    </source>
</evidence>
<evidence type="ECO:0000256" key="6">
    <source>
        <dbReference type="ARBA" id="ARBA00023315"/>
    </source>
</evidence>
<organism evidence="7">
    <name type="scientific">marine sediment metagenome</name>
    <dbReference type="NCBI Taxonomy" id="412755"/>
    <lineage>
        <taxon>unclassified sequences</taxon>
        <taxon>metagenomes</taxon>
        <taxon>ecological metagenomes</taxon>
    </lineage>
</organism>
<reference evidence="7" key="1">
    <citation type="journal article" date="2014" name="Front. Microbiol.">
        <title>High frequency of phylogenetically diverse reductive dehalogenase-homologous genes in deep subseafloor sedimentary metagenomes.</title>
        <authorList>
            <person name="Kawai M."/>
            <person name="Futagami T."/>
            <person name="Toyoda A."/>
            <person name="Takaki Y."/>
            <person name="Nishi S."/>
            <person name="Hori S."/>
            <person name="Arai W."/>
            <person name="Tsubouchi T."/>
            <person name="Morono Y."/>
            <person name="Uchiyama I."/>
            <person name="Ito T."/>
            <person name="Fujiyama A."/>
            <person name="Inagaki F."/>
            <person name="Takami H."/>
        </authorList>
    </citation>
    <scope>NUCLEOTIDE SEQUENCE</scope>
    <source>
        <strain evidence="7">Expedition CK06-06</strain>
    </source>
</reference>
<dbReference type="GO" id="GO:0006592">
    <property type="term" value="P:ornithine biosynthetic process"/>
    <property type="evidence" value="ECO:0007669"/>
    <property type="project" value="TreeGrafter"/>
</dbReference>
<keyword evidence="4" id="KW-0808">Transferase</keyword>
<dbReference type="PANTHER" id="PTHR23100:SF0">
    <property type="entry name" value="ARGININE BIOSYNTHESIS BIFUNCTIONAL PROTEIN ARGJ, MITOCHONDRIAL"/>
    <property type="match status" value="1"/>
</dbReference>
<comment type="caution">
    <text evidence="7">The sequence shown here is derived from an EMBL/GenBank/DDBJ whole genome shotgun (WGS) entry which is preliminary data.</text>
</comment>
<keyword evidence="2" id="KW-0055">Arginine biosynthesis</keyword>
<dbReference type="AlphaFoldDB" id="X0S8H2"/>
<dbReference type="GO" id="GO:0004042">
    <property type="term" value="F:L-glutamate N-acetyltransferase activity"/>
    <property type="evidence" value="ECO:0007669"/>
    <property type="project" value="TreeGrafter"/>
</dbReference>
<name>X0S8H2_9ZZZZ</name>
<accession>X0S8H2</accession>
<keyword evidence="3" id="KW-0028">Amino-acid biosynthesis</keyword>
<sequence>MARDGEGATKIIEVIVERAEDQAGARQAARTIASSPLVKAAIHGNDPNWGRIVAALGRSGARVREDRLDVYLNDVCVTKQGCPTPFNKEEMRLALSNSDNVLIRLCLNLGDGLATAWGCDLSEEYVRINSRYTT</sequence>
<dbReference type="Pfam" id="PF01960">
    <property type="entry name" value="ArgJ"/>
    <property type="match status" value="1"/>
</dbReference>
<evidence type="ECO:0000256" key="5">
    <source>
        <dbReference type="ARBA" id="ARBA00022813"/>
    </source>
</evidence>
<dbReference type="GO" id="GO:0004358">
    <property type="term" value="F:L-glutamate N-acetyltransferase activity, acting on acetyl-L-ornithine as donor"/>
    <property type="evidence" value="ECO:0007669"/>
    <property type="project" value="InterPro"/>
</dbReference>